<dbReference type="Proteomes" id="UP000812287">
    <property type="component" value="Unassembled WGS sequence"/>
</dbReference>
<comment type="caution">
    <text evidence="6">The sequence shown here is derived from an EMBL/GenBank/DDBJ whole genome shotgun (WGS) entry which is preliminary data.</text>
</comment>
<dbReference type="Gene3D" id="1.10.30.10">
    <property type="entry name" value="High mobility group box domain"/>
    <property type="match status" value="1"/>
</dbReference>
<keyword evidence="2" id="KW-0804">Transcription</keyword>
<dbReference type="GeneID" id="66103167"/>
<reference evidence="6" key="1">
    <citation type="submission" date="2020-11" db="EMBL/GenBank/DDBJ databases">
        <title>Adaptations for nitrogen fixation in a non-lichenized fungal sporocarp promotes dispersal by wood-feeding termites.</title>
        <authorList>
            <consortium name="DOE Joint Genome Institute"/>
            <person name="Koch R.A."/>
            <person name="Yoon G."/>
            <person name="Arayal U."/>
            <person name="Lail K."/>
            <person name="Amirebrahimi M."/>
            <person name="Labutti K."/>
            <person name="Lipzen A."/>
            <person name="Riley R."/>
            <person name="Barry K."/>
            <person name="Henrissat B."/>
            <person name="Grigoriev I.V."/>
            <person name="Herr J.R."/>
            <person name="Aime M.C."/>
        </authorList>
    </citation>
    <scope>NUCLEOTIDE SEQUENCE</scope>
    <source>
        <strain evidence="6">MCA 3950</strain>
    </source>
</reference>
<dbReference type="GO" id="GO:0001228">
    <property type="term" value="F:DNA-binding transcription activator activity, RNA polymerase II-specific"/>
    <property type="evidence" value="ECO:0007669"/>
    <property type="project" value="TreeGrafter"/>
</dbReference>
<dbReference type="PANTHER" id="PTHR10270">
    <property type="entry name" value="SOX TRANSCRIPTION FACTOR"/>
    <property type="match status" value="1"/>
</dbReference>
<feature type="DNA-binding region" description="HMG box" evidence="3">
    <location>
        <begin position="57"/>
        <end position="125"/>
    </location>
</feature>
<keyword evidence="1 3" id="KW-0238">DNA-binding</keyword>
<evidence type="ECO:0000313" key="7">
    <source>
        <dbReference type="Proteomes" id="UP000812287"/>
    </source>
</evidence>
<dbReference type="SUPFAM" id="SSF47095">
    <property type="entry name" value="HMG-box"/>
    <property type="match status" value="1"/>
</dbReference>
<keyword evidence="3" id="KW-0539">Nucleus</keyword>
<protein>
    <submittedName>
        <fullName evidence="6">HMG-box</fullName>
    </submittedName>
</protein>
<dbReference type="InterPro" id="IPR036910">
    <property type="entry name" value="HMG_box_dom_sf"/>
</dbReference>
<evidence type="ECO:0000256" key="1">
    <source>
        <dbReference type="ARBA" id="ARBA00023125"/>
    </source>
</evidence>
<dbReference type="InterPro" id="IPR009071">
    <property type="entry name" value="HMG_box_dom"/>
</dbReference>
<name>A0A9P8AZ30_9AGAR</name>
<dbReference type="GO" id="GO:0005634">
    <property type="term" value="C:nucleus"/>
    <property type="evidence" value="ECO:0007669"/>
    <property type="project" value="UniProtKB-UniRule"/>
</dbReference>
<evidence type="ECO:0000313" key="6">
    <source>
        <dbReference type="EMBL" id="KAG7451537.1"/>
    </source>
</evidence>
<evidence type="ECO:0000259" key="5">
    <source>
        <dbReference type="PROSITE" id="PS50118"/>
    </source>
</evidence>
<evidence type="ECO:0000256" key="2">
    <source>
        <dbReference type="ARBA" id="ARBA00023163"/>
    </source>
</evidence>
<dbReference type="InterPro" id="IPR050140">
    <property type="entry name" value="SRY-related_HMG-box_TF-like"/>
</dbReference>
<dbReference type="Pfam" id="PF00505">
    <property type="entry name" value="HMG_box"/>
    <property type="match status" value="1"/>
</dbReference>
<feature type="compositionally biased region" description="Polar residues" evidence="4">
    <location>
        <begin position="1"/>
        <end position="23"/>
    </location>
</feature>
<accession>A0A9P8AZ30</accession>
<dbReference type="SMART" id="SM00398">
    <property type="entry name" value="HMG"/>
    <property type="match status" value="1"/>
</dbReference>
<dbReference type="PROSITE" id="PS50118">
    <property type="entry name" value="HMG_BOX_2"/>
    <property type="match status" value="1"/>
</dbReference>
<organism evidence="6 7">
    <name type="scientific">Guyanagaster necrorhizus</name>
    <dbReference type="NCBI Taxonomy" id="856835"/>
    <lineage>
        <taxon>Eukaryota</taxon>
        <taxon>Fungi</taxon>
        <taxon>Dikarya</taxon>
        <taxon>Basidiomycota</taxon>
        <taxon>Agaricomycotina</taxon>
        <taxon>Agaricomycetes</taxon>
        <taxon>Agaricomycetidae</taxon>
        <taxon>Agaricales</taxon>
        <taxon>Marasmiineae</taxon>
        <taxon>Physalacriaceae</taxon>
        <taxon>Guyanagaster</taxon>
    </lineage>
</organism>
<sequence length="264" mass="30178">MPHTIQSSYISTTRTSGNANSPLTPEASDHTNLFPDYGEFVDCEALRAQTLNADGTPKRPMNAFMIFARLRRPQISAENHALRTGDVSKILSKEWATMHFRDKKWYQDQAKKLKAEFKNKYPHYVYRRKSTRRRQRLQPNGSAVGSVKDGPAQSEWSESPESDLEELWPRRSTLEDPALDVIMNARPSQVLHEDASRLSREASYSRTNNVLRRLSQRPAAHVPSYHVPSFLNTPFCAGTPDLSYRMPMANTIPNSYLIFPRRGI</sequence>
<dbReference type="GO" id="GO:0000978">
    <property type="term" value="F:RNA polymerase II cis-regulatory region sequence-specific DNA binding"/>
    <property type="evidence" value="ECO:0007669"/>
    <property type="project" value="TreeGrafter"/>
</dbReference>
<dbReference type="PANTHER" id="PTHR10270:SF161">
    <property type="entry name" value="SEX-DETERMINING REGION Y PROTEIN"/>
    <property type="match status" value="1"/>
</dbReference>
<dbReference type="OrthoDB" id="1919336at2759"/>
<dbReference type="RefSeq" id="XP_043045037.1">
    <property type="nucleotide sequence ID" value="XM_043180871.1"/>
</dbReference>
<evidence type="ECO:0000256" key="4">
    <source>
        <dbReference type="SAM" id="MobiDB-lite"/>
    </source>
</evidence>
<feature type="region of interest" description="Disordered" evidence="4">
    <location>
        <begin position="128"/>
        <end position="167"/>
    </location>
</feature>
<feature type="region of interest" description="Disordered" evidence="4">
    <location>
        <begin position="1"/>
        <end position="28"/>
    </location>
</feature>
<dbReference type="EMBL" id="MU250525">
    <property type="protein sequence ID" value="KAG7451537.1"/>
    <property type="molecule type" value="Genomic_DNA"/>
</dbReference>
<evidence type="ECO:0000256" key="3">
    <source>
        <dbReference type="PROSITE-ProRule" id="PRU00267"/>
    </source>
</evidence>
<dbReference type="GO" id="GO:0030154">
    <property type="term" value="P:cell differentiation"/>
    <property type="evidence" value="ECO:0007669"/>
    <property type="project" value="TreeGrafter"/>
</dbReference>
<gene>
    <name evidence="6" type="ORF">BT62DRAFT_431409</name>
</gene>
<feature type="domain" description="HMG box" evidence="5">
    <location>
        <begin position="57"/>
        <end position="125"/>
    </location>
</feature>
<proteinExistence type="predicted"/>
<keyword evidence="7" id="KW-1185">Reference proteome</keyword>
<dbReference type="AlphaFoldDB" id="A0A9P8AZ30"/>